<dbReference type="GO" id="GO:0008289">
    <property type="term" value="F:lipid binding"/>
    <property type="evidence" value="ECO:0007669"/>
    <property type="project" value="UniProtKB-KW"/>
</dbReference>
<protein>
    <recommendedName>
        <fullName evidence="11">SMP-LTD domain-containing protein</fullName>
    </recommendedName>
</protein>
<keyword evidence="2" id="KW-0813">Transport</keyword>
<dbReference type="PANTHER" id="PTHR13466:SF0">
    <property type="entry name" value="SMP-LTD DOMAIN-CONTAINING PROTEIN"/>
    <property type="match status" value="1"/>
</dbReference>
<feature type="domain" description="SMP-LTD" evidence="11">
    <location>
        <begin position="344"/>
        <end position="609"/>
    </location>
</feature>
<evidence type="ECO:0000256" key="2">
    <source>
        <dbReference type="ARBA" id="ARBA00022448"/>
    </source>
</evidence>
<feature type="compositionally biased region" description="Basic and acidic residues" evidence="9">
    <location>
        <begin position="487"/>
        <end position="500"/>
    </location>
</feature>
<keyword evidence="8 10" id="KW-0472">Membrane</keyword>
<dbReference type="Proteomes" id="UP001141552">
    <property type="component" value="Unassembled WGS sequence"/>
</dbReference>
<comment type="caution">
    <text evidence="12">The sequence shown here is derived from an EMBL/GenBank/DDBJ whole genome shotgun (WGS) entry which is preliminary data.</text>
</comment>
<evidence type="ECO:0000256" key="10">
    <source>
        <dbReference type="SAM" id="Phobius"/>
    </source>
</evidence>
<evidence type="ECO:0000313" key="12">
    <source>
        <dbReference type="EMBL" id="KAJ4844484.1"/>
    </source>
</evidence>
<reference evidence="12" key="1">
    <citation type="submission" date="2022-02" db="EMBL/GenBank/DDBJ databases">
        <authorList>
            <person name="Henning P.M."/>
            <person name="McCubbin A.G."/>
            <person name="Shore J.S."/>
        </authorList>
    </citation>
    <scope>NUCLEOTIDE SEQUENCE</scope>
    <source>
        <strain evidence="12">F60SS</strain>
        <tissue evidence="12">Leaves</tissue>
    </source>
</reference>
<feature type="compositionally biased region" description="Basic and acidic residues" evidence="9">
    <location>
        <begin position="756"/>
        <end position="790"/>
    </location>
</feature>
<feature type="compositionally biased region" description="Basic and acidic residues" evidence="9">
    <location>
        <begin position="657"/>
        <end position="670"/>
    </location>
</feature>
<reference evidence="12" key="2">
    <citation type="journal article" date="2023" name="Plants (Basel)">
        <title>Annotation of the Turnera subulata (Passifloraceae) Draft Genome Reveals the S-Locus Evolved after the Divergence of Turneroideae from Passifloroideae in a Stepwise Manner.</title>
        <authorList>
            <person name="Henning P.M."/>
            <person name="Roalson E.H."/>
            <person name="Mir W."/>
            <person name="McCubbin A.G."/>
            <person name="Shore J.S."/>
        </authorList>
    </citation>
    <scope>NUCLEOTIDE SEQUENCE</scope>
    <source>
        <strain evidence="12">F60SS</strain>
    </source>
</reference>
<sequence>MVTWLSLVFGGGFLVGVVTLLALEALGLLLLIRRLNRKEAKAASSLLLVPPDGSSSLDPQQSVDYAYNKKGVVWILEADKVPKVEKVPKEQKKKREFIEVTPVKKFASIKDRSLVLRDPDGSQIVVQLKGCIVDAVSATGLPSRKWAKRFPIKVESTTSPLYNANKIIYIYLETSWEKESWCKALRLASCDDEERLKWVTQLNEQFHQYLTSLNTGYPSFMKPSALFSAEPTEIDRISRIDGSGSKVRLFFKKLARKASKTGIENRVISVSNREDKKINEKCQAFQDLGVASTLTKTASTAKPPAYPVGENLALPAASTLAHSVSQSHISVASDIDSDDKFNIDDGTLCWNLLISRLFFDAKISSEIKNSVKVRIQRTLSNMRIPSYIGEVICTDLHLGELPPYIHGIRVLPMDMNEVWSWEVDIEYCRGVVLDIETRLEVRDLDLQKGTENSGSSSTGDIPQELLEDFEYLGEQLNHSEGSGVVKGHKDVGDPKLDRSKSSTSGVPATVSRWKSIVNSVAKQVSQVPISLTIRVASLHGTVRAHIKPPPSDQLWYGFTSMPDIQFGLESSVGEHKITSGHVASYLINKFKAAIRETMVLPNCESVTIPWMLGEKNDWVPRKVAPFMWLNQESTGDRSTPNEASGVEPINGKANMDAGRRTPSDNVDSRHSISTTAECIQRTSCSSSDASLSSSKSLNELRTPLLGNGEAPDGGQERRVFTSERRSPSRSLTSVERQNHATEDDDLKPKKIGKRAKMLDLGKRMSEKLEEKRRHIEEKGRNIVEKMRAPS</sequence>
<evidence type="ECO:0000256" key="7">
    <source>
        <dbReference type="ARBA" id="ARBA00023121"/>
    </source>
</evidence>
<dbReference type="OrthoDB" id="26740at2759"/>
<dbReference type="PROSITE" id="PS51847">
    <property type="entry name" value="SMP"/>
    <property type="match status" value="1"/>
</dbReference>
<dbReference type="InterPro" id="IPR057080">
    <property type="entry name" value="PH_SMPa"/>
</dbReference>
<comment type="subcellular location">
    <subcellularLocation>
        <location evidence="1">Endoplasmic reticulum membrane</location>
    </subcellularLocation>
</comment>
<dbReference type="CDD" id="cd21675">
    <property type="entry name" value="SMP_TEX2"/>
    <property type="match status" value="1"/>
</dbReference>
<feature type="compositionally biased region" description="Polar residues" evidence="9">
    <location>
        <begin position="632"/>
        <end position="642"/>
    </location>
</feature>
<evidence type="ECO:0000256" key="1">
    <source>
        <dbReference type="ARBA" id="ARBA00004586"/>
    </source>
</evidence>
<dbReference type="EMBL" id="JAKUCV010001933">
    <property type="protein sequence ID" value="KAJ4844484.1"/>
    <property type="molecule type" value="Genomic_DNA"/>
</dbReference>
<keyword evidence="7" id="KW-0446">Lipid-binding</keyword>
<dbReference type="Pfam" id="PF23065">
    <property type="entry name" value="PH_SMPa"/>
    <property type="match status" value="1"/>
</dbReference>
<feature type="region of interest" description="Disordered" evidence="9">
    <location>
        <begin position="479"/>
        <end position="504"/>
    </location>
</feature>
<evidence type="ECO:0000313" key="13">
    <source>
        <dbReference type="Proteomes" id="UP001141552"/>
    </source>
</evidence>
<dbReference type="GO" id="GO:0005789">
    <property type="term" value="C:endoplasmic reticulum membrane"/>
    <property type="evidence" value="ECO:0007669"/>
    <property type="project" value="UniProtKB-SubCell"/>
</dbReference>
<evidence type="ECO:0000256" key="9">
    <source>
        <dbReference type="SAM" id="MobiDB-lite"/>
    </source>
</evidence>
<feature type="transmembrane region" description="Helical" evidence="10">
    <location>
        <begin position="6"/>
        <end position="32"/>
    </location>
</feature>
<dbReference type="GO" id="GO:0006869">
    <property type="term" value="P:lipid transport"/>
    <property type="evidence" value="ECO:0007669"/>
    <property type="project" value="UniProtKB-KW"/>
</dbReference>
<evidence type="ECO:0000256" key="5">
    <source>
        <dbReference type="ARBA" id="ARBA00022989"/>
    </source>
</evidence>
<keyword evidence="6" id="KW-0445">Lipid transport</keyword>
<proteinExistence type="predicted"/>
<evidence type="ECO:0000259" key="11">
    <source>
        <dbReference type="PROSITE" id="PS51847"/>
    </source>
</evidence>
<dbReference type="AlphaFoldDB" id="A0A9Q0JK12"/>
<evidence type="ECO:0000256" key="4">
    <source>
        <dbReference type="ARBA" id="ARBA00022824"/>
    </source>
</evidence>
<feature type="compositionally biased region" description="Low complexity" evidence="9">
    <location>
        <begin position="683"/>
        <end position="696"/>
    </location>
</feature>
<name>A0A9Q0JK12_9ROSI</name>
<evidence type="ECO:0000256" key="3">
    <source>
        <dbReference type="ARBA" id="ARBA00022692"/>
    </source>
</evidence>
<keyword evidence="13" id="KW-1185">Reference proteome</keyword>
<evidence type="ECO:0000256" key="8">
    <source>
        <dbReference type="ARBA" id="ARBA00023136"/>
    </source>
</evidence>
<dbReference type="InterPro" id="IPR031468">
    <property type="entry name" value="SMP_LBD"/>
</dbReference>
<keyword evidence="3 10" id="KW-0812">Transmembrane</keyword>
<evidence type="ECO:0000256" key="6">
    <source>
        <dbReference type="ARBA" id="ARBA00023055"/>
    </source>
</evidence>
<dbReference type="PANTHER" id="PTHR13466">
    <property type="entry name" value="TEX2 PROTEIN-RELATED"/>
    <property type="match status" value="1"/>
</dbReference>
<feature type="compositionally biased region" description="Polar residues" evidence="9">
    <location>
        <begin position="671"/>
        <end position="682"/>
    </location>
</feature>
<keyword evidence="5 10" id="KW-1133">Transmembrane helix</keyword>
<feature type="region of interest" description="Disordered" evidence="9">
    <location>
        <begin position="632"/>
        <end position="790"/>
    </location>
</feature>
<organism evidence="12 13">
    <name type="scientific">Turnera subulata</name>
    <dbReference type="NCBI Taxonomy" id="218843"/>
    <lineage>
        <taxon>Eukaryota</taxon>
        <taxon>Viridiplantae</taxon>
        <taxon>Streptophyta</taxon>
        <taxon>Embryophyta</taxon>
        <taxon>Tracheophyta</taxon>
        <taxon>Spermatophyta</taxon>
        <taxon>Magnoliopsida</taxon>
        <taxon>eudicotyledons</taxon>
        <taxon>Gunneridae</taxon>
        <taxon>Pentapetalae</taxon>
        <taxon>rosids</taxon>
        <taxon>fabids</taxon>
        <taxon>Malpighiales</taxon>
        <taxon>Passifloraceae</taxon>
        <taxon>Turnera</taxon>
    </lineage>
</organism>
<keyword evidence="4" id="KW-0256">Endoplasmic reticulum</keyword>
<accession>A0A9Q0JK12</accession>
<gene>
    <name evidence="12" type="ORF">Tsubulata_006320</name>
</gene>
<feature type="compositionally biased region" description="Basic and acidic residues" evidence="9">
    <location>
        <begin position="714"/>
        <end position="726"/>
    </location>
</feature>